<dbReference type="PANTHER" id="PTHR42951:SF14">
    <property type="entry name" value="METALLO-BETA-LACTAMASE SUPERFAMILY PROTEIN"/>
    <property type="match status" value="1"/>
</dbReference>
<sequence length="323" mass="34645">MTTSAPTSDSAALPPGMTVLERGWLSANNIVFAADADVPVDDPQDDGAAVVDTGYVSHAGQTVLLVEQTLAGQPLARILNTHLHSDHCGGNAALQAHWPQARTYAAPGQAAFVRDWNPAALSYTPTGQECPQFALTGVLQPGTSVRLSGRDWQIHAAPGHDPHSIILFEPASRTLISADALWENGFGVVFPEIEGLSAFDEVAATLDVIEGLAPLTIVPGHGGVFTGVAAALDTARRRLDGFVRAPERHALYAAKVLLKYRLLDWQRIRTTDLLAWLAATPYFGMLHAGYFSHETAEHWTRTLVDALVQSGAAQREGEWVHNA</sequence>
<dbReference type="InterPro" id="IPR050855">
    <property type="entry name" value="NDM-1-like"/>
</dbReference>
<dbReference type="InterPro" id="IPR001279">
    <property type="entry name" value="Metallo-B-lactamas"/>
</dbReference>
<evidence type="ECO:0000313" key="2">
    <source>
        <dbReference type="EMBL" id="PII36604.1"/>
    </source>
</evidence>
<gene>
    <name evidence="2" type="ORF">CTI11_05910</name>
</gene>
<comment type="caution">
    <text evidence="2">The sequence shown here is derived from an EMBL/GenBank/DDBJ whole genome shotgun (WGS) entry which is preliminary data.</text>
</comment>
<dbReference type="AlphaFoldDB" id="A0A2G7T9M6"/>
<dbReference type="SMART" id="SM00849">
    <property type="entry name" value="Lactamase_B"/>
    <property type="match status" value="1"/>
</dbReference>
<feature type="domain" description="Metallo-beta-lactamase" evidence="1">
    <location>
        <begin position="50"/>
        <end position="221"/>
    </location>
</feature>
<name>A0A2G7T9M6_9FLAO</name>
<dbReference type="Gene3D" id="3.60.15.10">
    <property type="entry name" value="Ribonuclease Z/Hydroxyacylglutathione hydrolase-like"/>
    <property type="match status" value="1"/>
</dbReference>
<accession>A0A2G7T9M6</accession>
<dbReference type="GO" id="GO:0016787">
    <property type="term" value="F:hydrolase activity"/>
    <property type="evidence" value="ECO:0007669"/>
    <property type="project" value="UniProtKB-KW"/>
</dbReference>
<dbReference type="EMBL" id="PEKC01000014">
    <property type="protein sequence ID" value="PII36604.1"/>
    <property type="molecule type" value="Genomic_DNA"/>
</dbReference>
<evidence type="ECO:0000259" key="1">
    <source>
        <dbReference type="SMART" id="SM00849"/>
    </source>
</evidence>
<keyword evidence="2" id="KW-0378">Hydrolase</keyword>
<dbReference type="CDD" id="cd06262">
    <property type="entry name" value="metallo-hydrolase-like_MBL-fold"/>
    <property type="match status" value="1"/>
</dbReference>
<proteinExistence type="predicted"/>
<protein>
    <submittedName>
        <fullName evidence="2">MBL fold metallo-hydrolase</fullName>
    </submittedName>
</protein>
<reference evidence="2" key="1">
    <citation type="submission" date="2017-10" db="EMBL/GenBank/DDBJ databases">
        <title>Chryseobacterium sp. B5 is a hydrocarbonoclastic and plant growth promoting bacterium.</title>
        <authorList>
            <person name="Thijs S."/>
            <person name="Gkorezis P."/>
            <person name="Van Hamme J."/>
        </authorList>
    </citation>
    <scope>NUCLEOTIDE SEQUENCE</scope>
    <source>
        <strain evidence="2">B5</strain>
    </source>
</reference>
<dbReference type="Pfam" id="PF00753">
    <property type="entry name" value="Lactamase_B"/>
    <property type="match status" value="1"/>
</dbReference>
<dbReference type="SUPFAM" id="SSF56281">
    <property type="entry name" value="Metallo-hydrolase/oxidoreductase"/>
    <property type="match status" value="1"/>
</dbReference>
<dbReference type="PANTHER" id="PTHR42951">
    <property type="entry name" value="METALLO-BETA-LACTAMASE DOMAIN-CONTAINING"/>
    <property type="match status" value="1"/>
</dbReference>
<organism evidence="2">
    <name type="scientific">Chryseobacterium sp. B5</name>
    <dbReference type="NCBI Taxonomy" id="2050562"/>
    <lineage>
        <taxon>Bacteria</taxon>
        <taxon>Pseudomonadati</taxon>
        <taxon>Bacteroidota</taxon>
        <taxon>Flavobacteriia</taxon>
        <taxon>Flavobacteriales</taxon>
        <taxon>Weeksellaceae</taxon>
        <taxon>Chryseobacterium group</taxon>
        <taxon>Chryseobacterium</taxon>
    </lineage>
</organism>
<dbReference type="InterPro" id="IPR036866">
    <property type="entry name" value="RibonucZ/Hydroxyglut_hydro"/>
</dbReference>